<accession>A0ABT8CMA6</accession>
<dbReference type="PROSITE" id="PS51257">
    <property type="entry name" value="PROKAR_LIPOPROTEIN"/>
    <property type="match status" value="1"/>
</dbReference>
<dbReference type="Pfam" id="PF16128">
    <property type="entry name" value="DUF4840"/>
    <property type="match status" value="1"/>
</dbReference>
<gene>
    <name evidence="2" type="ORF">QW060_00700</name>
</gene>
<dbReference type="EMBL" id="JAUFQU010000001">
    <property type="protein sequence ID" value="MDN3705649.1"/>
    <property type="molecule type" value="Genomic_DNA"/>
</dbReference>
<evidence type="ECO:0000313" key="2">
    <source>
        <dbReference type="EMBL" id="MDN3705649.1"/>
    </source>
</evidence>
<evidence type="ECO:0000256" key="1">
    <source>
        <dbReference type="SAM" id="SignalP"/>
    </source>
</evidence>
<proteinExistence type="predicted"/>
<dbReference type="InterPro" id="IPR032293">
    <property type="entry name" value="DUF4840"/>
</dbReference>
<protein>
    <submittedName>
        <fullName evidence="2">DUF4840 domain-containing protein</fullName>
    </submittedName>
</protein>
<dbReference type="RefSeq" id="WP_290361810.1">
    <property type="nucleotide sequence ID" value="NZ_JAUFQU010000001.1"/>
</dbReference>
<feature type="chain" id="PRO_5046627378" evidence="1">
    <location>
        <begin position="28"/>
        <end position="193"/>
    </location>
</feature>
<dbReference type="Proteomes" id="UP001242368">
    <property type="component" value="Unassembled WGS sequence"/>
</dbReference>
<comment type="caution">
    <text evidence="2">The sequence shown here is derived from an EMBL/GenBank/DDBJ whole genome shotgun (WGS) entry which is preliminary data.</text>
</comment>
<reference evidence="3" key="1">
    <citation type="journal article" date="2019" name="Int. J. Syst. Evol. Microbiol.">
        <title>The Global Catalogue of Microorganisms (GCM) 10K type strain sequencing project: providing services to taxonomists for standard genome sequencing and annotation.</title>
        <authorList>
            <consortium name="The Broad Institute Genomics Platform"/>
            <consortium name="The Broad Institute Genome Sequencing Center for Infectious Disease"/>
            <person name="Wu L."/>
            <person name="Ma J."/>
        </authorList>
    </citation>
    <scope>NUCLEOTIDE SEQUENCE [LARGE SCALE GENOMIC DNA]</scope>
    <source>
        <strain evidence="3">CECT 7184</strain>
    </source>
</reference>
<name>A0ABT8CMA6_9FLAO</name>
<organism evidence="2 3">
    <name type="scientific">Paenimyroides ceti</name>
    <dbReference type="NCBI Taxonomy" id="395087"/>
    <lineage>
        <taxon>Bacteria</taxon>
        <taxon>Pseudomonadati</taxon>
        <taxon>Bacteroidota</taxon>
        <taxon>Flavobacteriia</taxon>
        <taxon>Flavobacteriales</taxon>
        <taxon>Flavobacteriaceae</taxon>
        <taxon>Paenimyroides</taxon>
    </lineage>
</organism>
<keyword evidence="3" id="KW-1185">Reference proteome</keyword>
<evidence type="ECO:0000313" key="3">
    <source>
        <dbReference type="Proteomes" id="UP001242368"/>
    </source>
</evidence>
<keyword evidence="1" id="KW-0732">Signal</keyword>
<sequence>MKNKMKTNVGYKSLLIMFALLGLSLTSCDNKDDGTPVPVKTDDVNGIYSGKVTTTQGTAKNEATISFTANKNVITFDELPVKEIVRSVVKDAAKAEAALKTIGKVKYELNYTPALNKAKTAIELTFAPKTLEIKVPVDGATKNVVVTFSSPQKGVYKSKTLKFDLTADKITSDGAAVTPYTAVKYSFPNFLKK</sequence>
<feature type="signal peptide" evidence="1">
    <location>
        <begin position="1"/>
        <end position="27"/>
    </location>
</feature>